<dbReference type="Pfam" id="PF00271">
    <property type="entry name" value="Helicase_C"/>
    <property type="match status" value="1"/>
</dbReference>
<proteinExistence type="inferred from homology"/>
<dbReference type="InterPro" id="IPR001650">
    <property type="entry name" value="Helicase_C-like"/>
</dbReference>
<protein>
    <recommendedName>
        <fullName evidence="12">Probable ATP-dependent RNA helicase DHX35</fullName>
        <ecNumber evidence="2">3.6.4.13</ecNumber>
    </recommendedName>
    <alternativeName>
        <fullName evidence="13">DEAH box protein 35</fullName>
    </alternativeName>
</protein>
<dbReference type="PROSITE" id="PS00690">
    <property type="entry name" value="DEAH_ATP_HELICASE"/>
    <property type="match status" value="1"/>
</dbReference>
<evidence type="ECO:0000256" key="9">
    <source>
        <dbReference type="ARBA" id="ARBA00047984"/>
    </source>
</evidence>
<reference evidence="17" key="2">
    <citation type="submission" date="2025-09" db="UniProtKB">
        <authorList>
            <consortium name="Ensembl"/>
        </authorList>
    </citation>
    <scope>IDENTIFICATION</scope>
</reference>
<evidence type="ECO:0000256" key="10">
    <source>
        <dbReference type="ARBA" id="ARBA00058987"/>
    </source>
</evidence>
<dbReference type="Proteomes" id="UP000472241">
    <property type="component" value="Unplaced"/>
</dbReference>
<dbReference type="Pfam" id="PF07717">
    <property type="entry name" value="OB_NTP_bind"/>
    <property type="match status" value="1"/>
</dbReference>
<evidence type="ECO:0000256" key="2">
    <source>
        <dbReference type="ARBA" id="ARBA00012552"/>
    </source>
</evidence>
<dbReference type="InterPro" id="IPR002464">
    <property type="entry name" value="DNA/RNA_helicase_DEAH_CS"/>
</dbReference>
<dbReference type="InterPro" id="IPR007502">
    <property type="entry name" value="Helicase-assoc_dom"/>
</dbReference>
<evidence type="ECO:0000256" key="8">
    <source>
        <dbReference type="ARBA" id="ARBA00023187"/>
    </source>
</evidence>
<gene>
    <name evidence="17" type="primary">DHX35</name>
</gene>
<dbReference type="CDD" id="cd17980">
    <property type="entry name" value="DEXHc_DHX35"/>
    <property type="match status" value="1"/>
</dbReference>
<dbReference type="GO" id="GO:0071013">
    <property type="term" value="C:catalytic step 2 spliceosome"/>
    <property type="evidence" value="ECO:0007669"/>
    <property type="project" value="TreeGrafter"/>
</dbReference>
<dbReference type="FunFam" id="3.40.50.300:FF:000007">
    <property type="entry name" value="Pre-mRNA-splicing factor ATP-dependent RNA helicase"/>
    <property type="match status" value="1"/>
</dbReference>
<dbReference type="Ensembl" id="ENSLCNT00005007514.1">
    <property type="protein sequence ID" value="ENSLCNP00005006692.1"/>
    <property type="gene ID" value="ENSLCNG00005004391.1"/>
</dbReference>
<feature type="region of interest" description="Disordered" evidence="14">
    <location>
        <begin position="659"/>
        <end position="681"/>
    </location>
</feature>
<dbReference type="CDD" id="cd18791">
    <property type="entry name" value="SF2_C_RHA"/>
    <property type="match status" value="1"/>
</dbReference>
<evidence type="ECO:0000313" key="17">
    <source>
        <dbReference type="Ensembl" id="ENSLCNP00005006692.1"/>
    </source>
</evidence>
<evidence type="ECO:0000256" key="12">
    <source>
        <dbReference type="ARBA" id="ARBA00074011"/>
    </source>
</evidence>
<keyword evidence="4" id="KW-0547">Nucleotide-binding</keyword>
<keyword evidence="6" id="KW-0347">Helicase</keyword>
<dbReference type="AlphaFoldDB" id="A0A667GHB5"/>
<organism evidence="17 18">
    <name type="scientific">Lynx canadensis</name>
    <name type="common">Canada lynx</name>
    <name type="synonym">Felis canadensis</name>
    <dbReference type="NCBI Taxonomy" id="61383"/>
    <lineage>
        <taxon>Eukaryota</taxon>
        <taxon>Metazoa</taxon>
        <taxon>Chordata</taxon>
        <taxon>Craniata</taxon>
        <taxon>Vertebrata</taxon>
        <taxon>Euteleostomi</taxon>
        <taxon>Mammalia</taxon>
        <taxon>Eutheria</taxon>
        <taxon>Laurasiatheria</taxon>
        <taxon>Carnivora</taxon>
        <taxon>Feliformia</taxon>
        <taxon>Felidae</taxon>
        <taxon>Felinae</taxon>
        <taxon>Lynx</taxon>
    </lineage>
</organism>
<dbReference type="PROSITE" id="PS51194">
    <property type="entry name" value="HELICASE_CTER"/>
    <property type="match status" value="1"/>
</dbReference>
<comment type="subunit">
    <text evidence="11">Identified in the spliceosome C complex.</text>
</comment>
<evidence type="ECO:0000256" key="3">
    <source>
        <dbReference type="ARBA" id="ARBA00022664"/>
    </source>
</evidence>
<dbReference type="GO" id="GO:0006397">
    <property type="term" value="P:mRNA processing"/>
    <property type="evidence" value="ECO:0007669"/>
    <property type="project" value="UniProtKB-KW"/>
</dbReference>
<sequence length="715" mass="80359">MAAPVGQVKFWRPGTEGPGVSISEERQSLAENSATTVVYNPYAALSIEQQRQKLPVFKLRNHILYLVENYQTVVIVGETGCGKSTQIPQYLAEAGWTAEGRVVGVTQPRRVAAVTVAGRVAEERGALLGHEVGYCIRFDDCTDPLATRIKFLTDGMLVREMMVDPLLTKYSAIMLDEAHERTLYTDIAIGLLKKIQRKRGDLRLIVASATLDAEKFRDFFNQNETSDPTRDTCVILTVEGRTFPVDIFYLQSPVPDYIKSTVETVMKIHQTEGDGDILAFLTGQEEVETVVSMLIEQARALGRTGMKRHLRVLPMYAGLPSFEQMKVFERVSRSVRKVIVATNVAETSITISGIVYVIDCGFVKLRAYNPRTAIECLVVVPVSQASANQRAGRGGRSRSGKCYRLYTGLDKDCRLTEPLGMRIAEFPLNPMFAKMLLESGNFGCSQEILSIAAMMQIQNIFVVPSNQKSQAMRVHRKFAVEEGDHLTMLNVYEAFIKHNKNSQWCQEHFLNYKGLVRAATVREQLKKLLVKFQVPKKSSEGDPDPVLRCLVSGFFANAARFHSTGAYRTIRDDHELHIHPASVLYAEKPPRWVIYNEVIQTSKYYMRDVTAIESAWLLELAPHFYQQGTKLYHTLDHVHKEWHKYSLVKIASQRTQIAPVPQSEKGQGPGPVSRAQPQGPRCPLLHTVAPQPWVVSRPRLTWNLPLSCSGPQPVR</sequence>
<evidence type="ECO:0000256" key="1">
    <source>
        <dbReference type="ARBA" id="ARBA00008792"/>
    </source>
</evidence>
<dbReference type="FunFam" id="1.20.120.1080:FF:000007">
    <property type="entry name" value="Probable ATP-dependent RNA helicase DHX35"/>
    <property type="match status" value="1"/>
</dbReference>
<evidence type="ECO:0000256" key="5">
    <source>
        <dbReference type="ARBA" id="ARBA00022801"/>
    </source>
</evidence>
<dbReference type="PANTHER" id="PTHR18934:SF136">
    <property type="entry name" value="ATP-DEPENDENT RNA HELICASE DHX35-RELATED"/>
    <property type="match status" value="1"/>
</dbReference>
<accession>A0A667GHB5</accession>
<comment type="catalytic activity">
    <reaction evidence="9">
        <text>ATP + H2O = ADP + phosphate + H(+)</text>
        <dbReference type="Rhea" id="RHEA:13065"/>
        <dbReference type="ChEBI" id="CHEBI:15377"/>
        <dbReference type="ChEBI" id="CHEBI:15378"/>
        <dbReference type="ChEBI" id="CHEBI:30616"/>
        <dbReference type="ChEBI" id="CHEBI:43474"/>
        <dbReference type="ChEBI" id="CHEBI:456216"/>
        <dbReference type="EC" id="3.6.4.13"/>
    </reaction>
</comment>
<evidence type="ECO:0000259" key="15">
    <source>
        <dbReference type="PROSITE" id="PS51192"/>
    </source>
</evidence>
<dbReference type="PANTHER" id="PTHR18934">
    <property type="entry name" value="ATP-DEPENDENT RNA HELICASE"/>
    <property type="match status" value="1"/>
</dbReference>
<dbReference type="GO" id="GO:0016787">
    <property type="term" value="F:hydrolase activity"/>
    <property type="evidence" value="ECO:0007669"/>
    <property type="project" value="UniProtKB-KW"/>
</dbReference>
<comment type="similarity">
    <text evidence="1">Belongs to the DEAD box helicase family. DEAH subfamily.</text>
</comment>
<dbReference type="InterPro" id="IPR027417">
    <property type="entry name" value="P-loop_NTPase"/>
</dbReference>
<feature type="domain" description="Helicase C-terminal" evidence="16">
    <location>
        <begin position="261"/>
        <end position="434"/>
    </location>
</feature>
<dbReference type="GO" id="GO:0003724">
    <property type="term" value="F:RNA helicase activity"/>
    <property type="evidence" value="ECO:0007669"/>
    <property type="project" value="UniProtKB-EC"/>
</dbReference>
<evidence type="ECO:0000256" key="13">
    <source>
        <dbReference type="ARBA" id="ARBA00083362"/>
    </source>
</evidence>
<dbReference type="Pfam" id="PF21010">
    <property type="entry name" value="HA2_C"/>
    <property type="match status" value="1"/>
</dbReference>
<dbReference type="PROSITE" id="PS51192">
    <property type="entry name" value="HELICASE_ATP_BIND_1"/>
    <property type="match status" value="1"/>
</dbReference>
<dbReference type="GO" id="GO:0008380">
    <property type="term" value="P:RNA splicing"/>
    <property type="evidence" value="ECO:0007669"/>
    <property type="project" value="UniProtKB-KW"/>
</dbReference>
<keyword evidence="18" id="KW-1185">Reference proteome</keyword>
<evidence type="ECO:0000256" key="11">
    <source>
        <dbReference type="ARBA" id="ARBA00062997"/>
    </source>
</evidence>
<evidence type="ECO:0000313" key="18">
    <source>
        <dbReference type="Proteomes" id="UP000472241"/>
    </source>
</evidence>
<dbReference type="SMART" id="SM00487">
    <property type="entry name" value="DEXDc"/>
    <property type="match status" value="1"/>
</dbReference>
<feature type="domain" description="Helicase ATP-binding" evidence="15">
    <location>
        <begin position="64"/>
        <end position="229"/>
    </location>
</feature>
<dbReference type="InterPro" id="IPR011709">
    <property type="entry name" value="DEAD-box_helicase_OB_fold"/>
</dbReference>
<evidence type="ECO:0000256" key="6">
    <source>
        <dbReference type="ARBA" id="ARBA00022806"/>
    </source>
</evidence>
<comment type="function">
    <text evidence="10">May be involved in pre-mRNA splicing.</text>
</comment>
<dbReference type="Gene3D" id="1.20.120.1080">
    <property type="match status" value="1"/>
</dbReference>
<evidence type="ECO:0000256" key="4">
    <source>
        <dbReference type="ARBA" id="ARBA00022741"/>
    </source>
</evidence>
<reference evidence="17" key="1">
    <citation type="submission" date="2025-08" db="UniProtKB">
        <authorList>
            <consortium name="Ensembl"/>
        </authorList>
    </citation>
    <scope>IDENTIFICATION</scope>
</reference>
<dbReference type="FunFam" id="3.40.50.300:FF:000578">
    <property type="entry name" value="probable ATP-dependent RNA helicase DHX35"/>
    <property type="match status" value="1"/>
</dbReference>
<dbReference type="SUPFAM" id="SSF52540">
    <property type="entry name" value="P-loop containing nucleoside triphosphate hydrolases"/>
    <property type="match status" value="1"/>
</dbReference>
<evidence type="ECO:0000259" key="16">
    <source>
        <dbReference type="PROSITE" id="PS51194"/>
    </source>
</evidence>
<dbReference type="InterPro" id="IPR014001">
    <property type="entry name" value="Helicase_ATP-bd"/>
</dbReference>
<dbReference type="Gene3D" id="3.40.50.300">
    <property type="entry name" value="P-loop containing nucleotide triphosphate hydrolases"/>
    <property type="match status" value="2"/>
</dbReference>
<keyword evidence="3" id="KW-0507">mRNA processing</keyword>
<keyword evidence="7" id="KW-0067">ATP-binding</keyword>
<evidence type="ECO:0000256" key="7">
    <source>
        <dbReference type="ARBA" id="ARBA00022840"/>
    </source>
</evidence>
<evidence type="ECO:0000256" key="14">
    <source>
        <dbReference type="SAM" id="MobiDB-lite"/>
    </source>
</evidence>
<dbReference type="EC" id="3.6.4.13" evidence="2"/>
<dbReference type="SMART" id="SM00847">
    <property type="entry name" value="HA2"/>
    <property type="match status" value="1"/>
</dbReference>
<dbReference type="GO" id="GO:0005524">
    <property type="term" value="F:ATP binding"/>
    <property type="evidence" value="ECO:0007669"/>
    <property type="project" value="UniProtKB-KW"/>
</dbReference>
<dbReference type="SMART" id="SM00490">
    <property type="entry name" value="HELICc"/>
    <property type="match status" value="1"/>
</dbReference>
<dbReference type="GO" id="GO:0003723">
    <property type="term" value="F:RNA binding"/>
    <property type="evidence" value="ECO:0007669"/>
    <property type="project" value="TreeGrafter"/>
</dbReference>
<keyword evidence="8" id="KW-0508">mRNA splicing</keyword>
<keyword evidence="5" id="KW-0378">Hydrolase</keyword>
<name>A0A667GHB5_LYNCA</name>